<proteinExistence type="inferred from homology"/>
<dbReference type="GO" id="GO:0008976">
    <property type="term" value="F:polyphosphate kinase activity"/>
    <property type="evidence" value="ECO:0007669"/>
    <property type="project" value="UniProtKB-UniRule"/>
</dbReference>
<dbReference type="PANTHER" id="PTHR34383">
    <property type="entry name" value="POLYPHOSPHATE:AMP PHOSPHOTRANSFERASE-RELATED"/>
    <property type="match status" value="1"/>
</dbReference>
<dbReference type="InterPro" id="IPR016898">
    <property type="entry name" value="Polyphosphate_phosphotransfera"/>
</dbReference>
<dbReference type="RefSeq" id="WP_200281468.1">
    <property type="nucleotide sequence ID" value="NZ_JAENII010000012.1"/>
</dbReference>
<evidence type="ECO:0000256" key="3">
    <source>
        <dbReference type="ARBA" id="ARBA00022777"/>
    </source>
</evidence>
<comment type="similarity">
    <text evidence="1 4">Belongs to the polyphosphate kinase 2 (PPK2) family. Class I subfamily.</text>
</comment>
<dbReference type="PIRSF" id="PIRSF028756">
    <property type="entry name" value="PPK2_prd"/>
    <property type="match status" value="1"/>
</dbReference>
<dbReference type="EC" id="2.7.4.-" evidence="4"/>
<comment type="subunit">
    <text evidence="4">Homotetramer.</text>
</comment>
<keyword evidence="7" id="KW-1185">Reference proteome</keyword>
<comment type="function">
    <text evidence="4">Uses inorganic polyphosphate (polyP) as a donor to convert GDP to GTP or ADP to ATP.</text>
</comment>
<keyword evidence="3 4" id="KW-0418">Kinase</keyword>
<dbReference type="SUPFAM" id="SSF52540">
    <property type="entry name" value="P-loop containing nucleoside triphosphate hydrolases"/>
    <property type="match status" value="1"/>
</dbReference>
<dbReference type="Pfam" id="PF03976">
    <property type="entry name" value="PPK2"/>
    <property type="match status" value="1"/>
</dbReference>
<evidence type="ECO:0000256" key="4">
    <source>
        <dbReference type="RuleBase" id="RU369062"/>
    </source>
</evidence>
<gene>
    <name evidence="6" type="primary">ppk2</name>
    <name evidence="6" type="ORF">JIN81_14875</name>
</gene>
<evidence type="ECO:0000313" key="6">
    <source>
        <dbReference type="EMBL" id="MBK1828315.1"/>
    </source>
</evidence>
<feature type="domain" description="Polyphosphate kinase-2-related" evidence="5">
    <location>
        <begin position="10"/>
        <end position="234"/>
    </location>
</feature>
<reference evidence="6" key="1">
    <citation type="submission" date="2021-01" db="EMBL/GenBank/DDBJ databases">
        <title>Modified the classification status of verrucomicrobia.</title>
        <authorList>
            <person name="Feng X."/>
        </authorList>
    </citation>
    <scope>NUCLEOTIDE SEQUENCE</scope>
    <source>
        <strain evidence="6">KCTC 22201</strain>
    </source>
</reference>
<evidence type="ECO:0000256" key="2">
    <source>
        <dbReference type="ARBA" id="ARBA00022679"/>
    </source>
</evidence>
<comment type="caution">
    <text evidence="6">The sequence shown here is derived from an EMBL/GenBank/DDBJ whole genome shotgun (WGS) entry which is preliminary data.</text>
</comment>
<organism evidence="6 7">
    <name type="scientific">Haloferula rosea</name>
    <dbReference type="NCBI Taxonomy" id="490093"/>
    <lineage>
        <taxon>Bacteria</taxon>
        <taxon>Pseudomonadati</taxon>
        <taxon>Verrucomicrobiota</taxon>
        <taxon>Verrucomicrobiia</taxon>
        <taxon>Verrucomicrobiales</taxon>
        <taxon>Verrucomicrobiaceae</taxon>
        <taxon>Haloferula</taxon>
    </lineage>
</organism>
<evidence type="ECO:0000313" key="7">
    <source>
        <dbReference type="Proteomes" id="UP000658278"/>
    </source>
</evidence>
<dbReference type="NCBIfam" id="TIGR03707">
    <property type="entry name" value="PPK2_P_aer"/>
    <property type="match status" value="1"/>
</dbReference>
<name>A0A934RHA3_9BACT</name>
<keyword evidence="2 4" id="KW-0808">Transferase</keyword>
<protein>
    <recommendedName>
        <fullName evidence="4">ADP/GDP-polyphosphate phosphotransferase</fullName>
        <ecNumber evidence="4">2.7.4.-</ecNumber>
    </recommendedName>
    <alternativeName>
        <fullName evidence="4">Polyphosphate kinase PPK2</fullName>
    </alternativeName>
</protein>
<dbReference type="Gene3D" id="3.40.50.300">
    <property type="entry name" value="P-loop containing nucleotide triphosphate hydrolases"/>
    <property type="match status" value="1"/>
</dbReference>
<accession>A0A934RHA3</accession>
<dbReference type="GO" id="GO:0006793">
    <property type="term" value="P:phosphorus metabolic process"/>
    <property type="evidence" value="ECO:0007669"/>
    <property type="project" value="InterPro"/>
</dbReference>
<dbReference type="InterPro" id="IPR022486">
    <property type="entry name" value="PPK2_PA0141"/>
</dbReference>
<dbReference type="InterPro" id="IPR022488">
    <property type="entry name" value="PPK2-related"/>
</dbReference>
<sequence length="266" mass="31136">MGKKKKSGKMDKKVYEEELERLQIELCKLQDWVVESGAKVLVIFEGRDTAGKGGVIKRITEKVSPRVFRVVALPAPNEEERTQFYFQRYAAHLPSAGQVVIFDRSWYNRAGVEKVMGFCTDEEYDEFLRICPGWESALIRSGILLIKYFLVVSPEQQLKRFEARIEDPLKQWKLSPMDVKARDHWYDYSKAYDRMFDETDTEESPWNLVRSDDKKRARLNCITHLLKQVPYKDTGRDEVKLPPLQDADGFDVDAMFEKRKFVDEGF</sequence>
<evidence type="ECO:0000259" key="5">
    <source>
        <dbReference type="Pfam" id="PF03976"/>
    </source>
</evidence>
<dbReference type="PANTHER" id="PTHR34383:SF1">
    <property type="entry name" value="ADP-POLYPHOSPHATE PHOSPHOTRANSFERASE"/>
    <property type="match status" value="1"/>
</dbReference>
<dbReference type="Proteomes" id="UP000658278">
    <property type="component" value="Unassembled WGS sequence"/>
</dbReference>
<dbReference type="AlphaFoldDB" id="A0A934RHA3"/>
<evidence type="ECO:0000256" key="1">
    <source>
        <dbReference type="ARBA" id="ARBA00009924"/>
    </source>
</evidence>
<dbReference type="EMBL" id="JAENII010000012">
    <property type="protein sequence ID" value="MBK1828315.1"/>
    <property type="molecule type" value="Genomic_DNA"/>
</dbReference>
<dbReference type="InterPro" id="IPR027417">
    <property type="entry name" value="P-loop_NTPase"/>
</dbReference>